<feature type="compositionally biased region" description="Basic and acidic residues" evidence="8">
    <location>
        <begin position="433"/>
        <end position="443"/>
    </location>
</feature>
<dbReference type="GO" id="GO:0005524">
    <property type="term" value="F:ATP binding"/>
    <property type="evidence" value="ECO:0007669"/>
    <property type="project" value="UniProtKB-KW"/>
</dbReference>
<keyword evidence="12" id="KW-1185">Reference proteome</keyword>
<dbReference type="Gene3D" id="3.40.50.300">
    <property type="entry name" value="P-loop containing nucleotide triphosphate hydrolases"/>
    <property type="match status" value="1"/>
</dbReference>
<dbReference type="PROSITE" id="PS51371">
    <property type="entry name" value="CBS"/>
    <property type="match status" value="1"/>
</dbReference>
<dbReference type="NCBIfam" id="TIGR01186">
    <property type="entry name" value="proV"/>
    <property type="match status" value="1"/>
</dbReference>
<dbReference type="GO" id="GO:0031460">
    <property type="term" value="P:glycine betaine transport"/>
    <property type="evidence" value="ECO:0007669"/>
    <property type="project" value="InterPro"/>
</dbReference>
<name>A0A291GV23_9MICO</name>
<dbReference type="PROSITE" id="PS00211">
    <property type="entry name" value="ABC_TRANSPORTER_1"/>
    <property type="match status" value="1"/>
</dbReference>
<dbReference type="AlphaFoldDB" id="A0A291GV23"/>
<proteinExistence type="inferred from homology"/>
<dbReference type="GO" id="GO:0006970">
    <property type="term" value="P:response to osmotic stress"/>
    <property type="evidence" value="ECO:0007669"/>
    <property type="project" value="UniProtKB-ARBA"/>
</dbReference>
<evidence type="ECO:0000256" key="6">
    <source>
        <dbReference type="ARBA" id="ARBA00023122"/>
    </source>
</evidence>
<dbReference type="CDD" id="cd03294">
    <property type="entry name" value="ABC_Pro_Gly_Betaine"/>
    <property type="match status" value="1"/>
</dbReference>
<accession>A0A291GV23</accession>
<dbReference type="Proteomes" id="UP000217889">
    <property type="component" value="Chromosome"/>
</dbReference>
<protein>
    <submittedName>
        <fullName evidence="11">Glycine betaine ABC transporter ATP-binding protein</fullName>
    </submittedName>
</protein>
<dbReference type="InterPro" id="IPR051921">
    <property type="entry name" value="ABC_osmolyte_uptake_ATP-bind"/>
</dbReference>
<dbReference type="PROSITE" id="PS50893">
    <property type="entry name" value="ABC_TRANSPORTER_2"/>
    <property type="match status" value="1"/>
</dbReference>
<evidence type="ECO:0000256" key="3">
    <source>
        <dbReference type="ARBA" id="ARBA00022741"/>
    </source>
</evidence>
<dbReference type="KEGG" id="bgg:CFK41_04210"/>
<dbReference type="Pfam" id="PF00005">
    <property type="entry name" value="ABC_tran"/>
    <property type="match status" value="1"/>
</dbReference>
<evidence type="ECO:0000313" key="11">
    <source>
        <dbReference type="EMBL" id="ATG54063.1"/>
    </source>
</evidence>
<dbReference type="FunFam" id="3.40.50.300:FF:000201">
    <property type="entry name" value="Glycine betaine/L-proline ABC transporter ATP-binding protein"/>
    <property type="match status" value="1"/>
</dbReference>
<evidence type="ECO:0000259" key="9">
    <source>
        <dbReference type="PROSITE" id="PS50893"/>
    </source>
</evidence>
<dbReference type="InterPro" id="IPR046342">
    <property type="entry name" value="CBS_dom_sf"/>
</dbReference>
<keyword evidence="2" id="KW-0813">Transport</keyword>
<evidence type="ECO:0000256" key="1">
    <source>
        <dbReference type="ARBA" id="ARBA00005417"/>
    </source>
</evidence>
<evidence type="ECO:0000259" key="10">
    <source>
        <dbReference type="PROSITE" id="PS51371"/>
    </source>
</evidence>
<dbReference type="InterPro" id="IPR027417">
    <property type="entry name" value="P-loop_NTPase"/>
</dbReference>
<reference evidence="11 12" key="1">
    <citation type="journal article" date="2014" name="Int. J. Syst. Evol. Microbiol.">
        <title>Brachybacterium ginsengisoli sp. nov., isolated from soil of a ginseng field.</title>
        <authorList>
            <person name="Hoang V.A."/>
            <person name="Kim Y.J."/>
            <person name="Nguyen N.L."/>
            <person name="Yang D.C."/>
        </authorList>
    </citation>
    <scope>NUCLEOTIDE SEQUENCE [LARGE SCALE GENOMIC DNA]</scope>
    <source>
        <strain evidence="11 12">DCY80</strain>
    </source>
</reference>
<evidence type="ECO:0000256" key="2">
    <source>
        <dbReference type="ARBA" id="ARBA00022448"/>
    </source>
</evidence>
<keyword evidence="3" id="KW-0547">Nucleotide-binding</keyword>
<dbReference type="SUPFAM" id="SSF52540">
    <property type="entry name" value="P-loop containing nucleoside triphosphate hydrolases"/>
    <property type="match status" value="1"/>
</dbReference>
<evidence type="ECO:0000256" key="5">
    <source>
        <dbReference type="ARBA" id="ARBA00022970"/>
    </source>
</evidence>
<evidence type="ECO:0000313" key="12">
    <source>
        <dbReference type="Proteomes" id="UP000217889"/>
    </source>
</evidence>
<dbReference type="InterPro" id="IPR003593">
    <property type="entry name" value="AAA+_ATPase"/>
</dbReference>
<dbReference type="InterPro" id="IPR005892">
    <property type="entry name" value="Gly-betaine_transp_ATP-bd"/>
</dbReference>
<dbReference type="SMART" id="SM00382">
    <property type="entry name" value="AAA"/>
    <property type="match status" value="1"/>
</dbReference>
<keyword evidence="5" id="KW-0029">Amino-acid transport</keyword>
<keyword evidence="4 11" id="KW-0067">ATP-binding</keyword>
<feature type="domain" description="ABC transporter" evidence="9">
    <location>
        <begin position="28"/>
        <end position="264"/>
    </location>
</feature>
<dbReference type="InterPro" id="IPR003439">
    <property type="entry name" value="ABC_transporter-like_ATP-bd"/>
</dbReference>
<dbReference type="SUPFAM" id="SSF54631">
    <property type="entry name" value="CBS-domain pair"/>
    <property type="match status" value="1"/>
</dbReference>
<dbReference type="InterPro" id="IPR000644">
    <property type="entry name" value="CBS_dom"/>
</dbReference>
<dbReference type="GO" id="GO:0016020">
    <property type="term" value="C:membrane"/>
    <property type="evidence" value="ECO:0007669"/>
    <property type="project" value="InterPro"/>
</dbReference>
<evidence type="ECO:0000256" key="8">
    <source>
        <dbReference type="SAM" id="MobiDB-lite"/>
    </source>
</evidence>
<dbReference type="GO" id="GO:0016887">
    <property type="term" value="F:ATP hydrolysis activity"/>
    <property type="evidence" value="ECO:0007669"/>
    <property type="project" value="InterPro"/>
</dbReference>
<dbReference type="PANTHER" id="PTHR43869">
    <property type="entry name" value="GLYCINE BETAINE/PROLINE BETAINE TRANSPORT SYSTEM ATP-BINDING PROTEIN PROV"/>
    <property type="match status" value="1"/>
</dbReference>
<keyword evidence="6 7" id="KW-0129">CBS domain</keyword>
<comment type="similarity">
    <text evidence="1">Belongs to the ABC transporter superfamily.</text>
</comment>
<evidence type="ECO:0000256" key="7">
    <source>
        <dbReference type="PROSITE-ProRule" id="PRU00703"/>
    </source>
</evidence>
<evidence type="ECO:0000256" key="4">
    <source>
        <dbReference type="ARBA" id="ARBA00022840"/>
    </source>
</evidence>
<dbReference type="EMBL" id="CP023564">
    <property type="protein sequence ID" value="ATG54063.1"/>
    <property type="molecule type" value="Genomic_DNA"/>
</dbReference>
<dbReference type="Gene3D" id="3.10.580.10">
    <property type="entry name" value="CBS-domain"/>
    <property type="match status" value="1"/>
</dbReference>
<dbReference type="Pfam" id="PF00571">
    <property type="entry name" value="CBS"/>
    <property type="match status" value="1"/>
</dbReference>
<dbReference type="PANTHER" id="PTHR43869:SF1">
    <property type="entry name" value="GLYCINE BETAINE_PROLINE BETAINE TRANSPORT SYSTEM ATP-BINDING PROTEIN PROV"/>
    <property type="match status" value="1"/>
</dbReference>
<dbReference type="InterPro" id="IPR017871">
    <property type="entry name" value="ABC_transporter-like_CS"/>
</dbReference>
<feature type="region of interest" description="Disordered" evidence="8">
    <location>
        <begin position="390"/>
        <end position="443"/>
    </location>
</feature>
<sequence>MPPVITAEGLYKVFGRRPTRGVEALRTGRTRDELREDGLTAAVIDASFSVDPGEIFVVMGLSGSGKSTLIRMVNGLLPATSGTLRIGDEVLSEMSPAKIRDVRRRRISMVFQHFALLPHRTVGENAAYGLEVSGMNRADREKKATEALEMVGLKGWGGYRPDNLSGGMQQRVGLARALAAGTDVLLMDEAFSALDPLIRRDMQDQLVDLQQRLDKTVLFITHDLNEAMRIGDRIAMMRDGRIVQVGTSDEILNEPANDYVARFIQDVDRSRVLTASGIMEQPPQTLGSAQGPRTAHKLLRETQNPWLVVLGRDRKPVGVLWEDDVAAAVRAGGDDLPFSTRLEMPVVAHDTPLADLFALSAQHITPLVVVDDDGRFQGVIPRVTLLTAAGTLGNGTGEIPAVAPPDGPEPDGPDPGAARTDDQIAEGPSDAATDTRQHGEETR</sequence>
<feature type="domain" description="CBS" evidence="10">
    <location>
        <begin position="339"/>
        <end position="396"/>
    </location>
</feature>
<dbReference type="RefSeq" id="WP_096798542.1">
    <property type="nucleotide sequence ID" value="NZ_CP023564.1"/>
</dbReference>
<organism evidence="11 12">
    <name type="scientific">Brachybacterium ginsengisoli</name>
    <dbReference type="NCBI Taxonomy" id="1331682"/>
    <lineage>
        <taxon>Bacteria</taxon>
        <taxon>Bacillati</taxon>
        <taxon>Actinomycetota</taxon>
        <taxon>Actinomycetes</taxon>
        <taxon>Micrococcales</taxon>
        <taxon>Dermabacteraceae</taxon>
        <taxon>Brachybacterium</taxon>
    </lineage>
</organism>
<dbReference type="GO" id="GO:0006865">
    <property type="term" value="P:amino acid transport"/>
    <property type="evidence" value="ECO:0007669"/>
    <property type="project" value="UniProtKB-KW"/>
</dbReference>
<gene>
    <name evidence="11" type="ORF">CFK41_04210</name>
</gene>